<dbReference type="InterPro" id="IPR003409">
    <property type="entry name" value="MORN"/>
</dbReference>
<evidence type="ECO:0000256" key="1">
    <source>
        <dbReference type="ARBA" id="ARBA00022737"/>
    </source>
</evidence>
<dbReference type="GO" id="GO:0016020">
    <property type="term" value="C:membrane"/>
    <property type="evidence" value="ECO:0007669"/>
    <property type="project" value="UniProtKB-ARBA"/>
</dbReference>
<evidence type="ECO:0000313" key="2">
    <source>
        <dbReference type="EMBL" id="KAJ4966072.1"/>
    </source>
</evidence>
<dbReference type="PANTHER" id="PTHR23084">
    <property type="entry name" value="PHOSPHATIDYLINOSITOL-4-PHOSPHATE 5-KINASE RELATED"/>
    <property type="match status" value="1"/>
</dbReference>
<reference evidence="2" key="1">
    <citation type="journal article" date="2023" name="Plant J.">
        <title>The genome of the king protea, Protea cynaroides.</title>
        <authorList>
            <person name="Chang J."/>
            <person name="Duong T.A."/>
            <person name="Schoeman C."/>
            <person name="Ma X."/>
            <person name="Roodt D."/>
            <person name="Barker N."/>
            <person name="Li Z."/>
            <person name="Van de Peer Y."/>
            <person name="Mizrachi E."/>
        </authorList>
    </citation>
    <scope>NUCLEOTIDE SEQUENCE</scope>
    <source>
        <tissue evidence="2">Young leaves</tissue>
    </source>
</reference>
<organism evidence="2 3">
    <name type="scientific">Protea cynaroides</name>
    <dbReference type="NCBI Taxonomy" id="273540"/>
    <lineage>
        <taxon>Eukaryota</taxon>
        <taxon>Viridiplantae</taxon>
        <taxon>Streptophyta</taxon>
        <taxon>Embryophyta</taxon>
        <taxon>Tracheophyta</taxon>
        <taxon>Spermatophyta</taxon>
        <taxon>Magnoliopsida</taxon>
        <taxon>Proteales</taxon>
        <taxon>Proteaceae</taxon>
        <taxon>Protea</taxon>
    </lineage>
</organism>
<evidence type="ECO:0000313" key="3">
    <source>
        <dbReference type="Proteomes" id="UP001141806"/>
    </source>
</evidence>
<protein>
    <submittedName>
        <fullName evidence="2">Uncharacterized protein</fullName>
    </submittedName>
</protein>
<sequence>MMNSITLGSRLQIDSMPYSLHFCKFIIVYNLHFYQGKNGNHFFGQWKNGALNGNGTLICANGNRDDDFWEDGLPKGNGNFRWADGSFYMGTWSKDPKEQSGTYYPSSSLPEGNLDYDPHDVFSVGLNDCKICPLRRSRV</sequence>
<dbReference type="Proteomes" id="UP001141806">
    <property type="component" value="Unassembled WGS sequence"/>
</dbReference>
<dbReference type="Pfam" id="PF02493">
    <property type="entry name" value="MORN"/>
    <property type="match status" value="3"/>
</dbReference>
<proteinExistence type="predicted"/>
<gene>
    <name evidence="2" type="ORF">NE237_017921</name>
</gene>
<accession>A0A9Q0QNH5</accession>
<dbReference type="SUPFAM" id="SSF82185">
    <property type="entry name" value="Histone H3 K4-specific methyltransferase SET7/9 N-terminal domain"/>
    <property type="match status" value="1"/>
</dbReference>
<dbReference type="Gene3D" id="2.20.110.10">
    <property type="entry name" value="Histone H3 K4-specific methyltransferase SET7/9 N-terminal domain"/>
    <property type="match status" value="1"/>
</dbReference>
<dbReference type="OrthoDB" id="270720at2759"/>
<dbReference type="PANTHER" id="PTHR23084:SF263">
    <property type="entry name" value="MORN REPEAT-CONTAINING PROTEIN 1"/>
    <property type="match status" value="1"/>
</dbReference>
<keyword evidence="1" id="KW-0677">Repeat</keyword>
<dbReference type="AlphaFoldDB" id="A0A9Q0QNH5"/>
<name>A0A9Q0QNH5_9MAGN</name>
<dbReference type="EMBL" id="JAMYWD010000007">
    <property type="protein sequence ID" value="KAJ4966072.1"/>
    <property type="molecule type" value="Genomic_DNA"/>
</dbReference>
<keyword evidence="3" id="KW-1185">Reference proteome</keyword>
<comment type="caution">
    <text evidence="2">The sequence shown here is derived from an EMBL/GenBank/DDBJ whole genome shotgun (WGS) entry which is preliminary data.</text>
</comment>